<accession>A0ACC3B1M6</accession>
<name>A0ACC3B1M6_9EURO</name>
<organism evidence="1 2">
    <name type="scientific">Aspergillus melleus</name>
    <dbReference type="NCBI Taxonomy" id="138277"/>
    <lineage>
        <taxon>Eukaryota</taxon>
        <taxon>Fungi</taxon>
        <taxon>Dikarya</taxon>
        <taxon>Ascomycota</taxon>
        <taxon>Pezizomycotina</taxon>
        <taxon>Eurotiomycetes</taxon>
        <taxon>Eurotiomycetidae</taxon>
        <taxon>Eurotiales</taxon>
        <taxon>Aspergillaceae</taxon>
        <taxon>Aspergillus</taxon>
        <taxon>Aspergillus subgen. Circumdati</taxon>
    </lineage>
</organism>
<proteinExistence type="predicted"/>
<protein>
    <submittedName>
        <fullName evidence="1">Uncharacterized protein</fullName>
    </submittedName>
</protein>
<reference evidence="1 2" key="1">
    <citation type="journal article" date="2023" name="ACS Omega">
        <title>Identification of the Neoaspergillic Acid Biosynthesis Gene Cluster by Establishing an In Vitro CRISPR-Ribonucleoprotein Genetic System in Aspergillus melleus.</title>
        <authorList>
            <person name="Yuan B."/>
            <person name="Grau M.F."/>
            <person name="Murata R.M."/>
            <person name="Torok T."/>
            <person name="Venkateswaran K."/>
            <person name="Stajich J.E."/>
            <person name="Wang C.C.C."/>
        </authorList>
    </citation>
    <scope>NUCLEOTIDE SEQUENCE [LARGE SCALE GENOMIC DNA]</scope>
    <source>
        <strain evidence="1 2">IMV 1140</strain>
    </source>
</reference>
<keyword evidence="2" id="KW-1185">Reference proteome</keyword>
<evidence type="ECO:0000313" key="1">
    <source>
        <dbReference type="EMBL" id="KAK1143716.1"/>
    </source>
</evidence>
<evidence type="ECO:0000313" key="2">
    <source>
        <dbReference type="Proteomes" id="UP001177260"/>
    </source>
</evidence>
<sequence length="346" mass="37091">MSSTQKAIVVTELNKPVTLITHRPIPEPAVSQVQVKVTVAGINPHDQKGREWGLLTEGDLPSILTHDVVGRVSKLGFGVTELAVGDRVVYQPTFLPGSTQNGLQEYAIADIGSLAKIPDSITDDEAATLPTNVIAPLVALFKTLNIPAPWTAEAREFDYANTAILIVGGGSNCGKFGVQLAKLANIGRIVVVGGDETKLKSFGATHVLDRHAGEETVVAKIRDIVGDDLVYAYDAINPPEGLFLALNALSNSKRGALARLLPRDPVDESRVLGKQAGFDVRDVFGSSHGHPELAAGFWSRLPGYLEAGHIKPLDYVVKQGLLAENVNQVLDAYRDGRKVTKTHIHL</sequence>
<dbReference type="EMBL" id="JAOPJF010000037">
    <property type="protein sequence ID" value="KAK1143716.1"/>
    <property type="molecule type" value="Genomic_DNA"/>
</dbReference>
<gene>
    <name evidence="1" type="ORF">N8T08_006116</name>
</gene>
<comment type="caution">
    <text evidence="1">The sequence shown here is derived from an EMBL/GenBank/DDBJ whole genome shotgun (WGS) entry which is preliminary data.</text>
</comment>
<dbReference type="Proteomes" id="UP001177260">
    <property type="component" value="Unassembled WGS sequence"/>
</dbReference>